<comment type="similarity">
    <text evidence="5">Belongs to the YicC/YloC family.</text>
</comment>
<accession>A0ABS3DT32</accession>
<evidence type="ECO:0000313" key="9">
    <source>
        <dbReference type="Proteomes" id="UP000663970"/>
    </source>
</evidence>
<sequence>MADSMTGYGREISEQEGTRIVVEIRSVNHRFLDVHMHFPSSLLFMEDPIRKLVKESLHRGRVDVYITMDGGLQKNVEVDWEAAEQYIQALEDMKSRFHLTGDITIDMVSKLENVFITKQSEDIPDSFQQMLKTSVEQALRQLKDMRGREGKQLTKDLLSRLKAVACWLDMMDQRRPEVINEYKARIRARIEDYAAQPLSQDEPRILQEVALMAEKGDVTEEFTRMHSHLQQFEKALDQHGSVGRRLDFILQEMHREVNTMGSKSNDTLLMEYVLNVKGELEKMKEQVQNVE</sequence>
<dbReference type="InterPro" id="IPR013527">
    <property type="entry name" value="YicC-like_N"/>
</dbReference>
<dbReference type="PANTHER" id="PTHR30636:SF3">
    <property type="entry name" value="UPF0701 PROTEIN YICC"/>
    <property type="match status" value="1"/>
</dbReference>
<dbReference type="RefSeq" id="WP_206932506.1">
    <property type="nucleotide sequence ID" value="NZ_JAEKJY010000001.1"/>
</dbReference>
<dbReference type="InterPro" id="IPR013551">
    <property type="entry name" value="YicC-like_C"/>
</dbReference>
<dbReference type="InterPro" id="IPR005229">
    <property type="entry name" value="YicC/YloC-like"/>
</dbReference>
<organism evidence="8 9">
    <name type="scientific">Halobacillus kuroshimensis</name>
    <dbReference type="NCBI Taxonomy" id="302481"/>
    <lineage>
        <taxon>Bacteria</taxon>
        <taxon>Bacillati</taxon>
        <taxon>Bacillota</taxon>
        <taxon>Bacilli</taxon>
        <taxon>Bacillales</taxon>
        <taxon>Bacillaceae</taxon>
        <taxon>Halobacillus</taxon>
    </lineage>
</organism>
<keyword evidence="9" id="KW-1185">Reference proteome</keyword>
<evidence type="ECO:0000259" key="7">
    <source>
        <dbReference type="Pfam" id="PF08340"/>
    </source>
</evidence>
<keyword evidence="4" id="KW-0378">Hydrolase</keyword>
<evidence type="ECO:0000256" key="2">
    <source>
        <dbReference type="ARBA" id="ARBA00022722"/>
    </source>
</evidence>
<comment type="cofactor">
    <cofactor evidence="1">
        <name>a divalent metal cation</name>
        <dbReference type="ChEBI" id="CHEBI:60240"/>
    </cofactor>
</comment>
<evidence type="ECO:0000256" key="1">
    <source>
        <dbReference type="ARBA" id="ARBA00001968"/>
    </source>
</evidence>
<proteinExistence type="inferred from homology"/>
<protein>
    <submittedName>
        <fullName evidence="8">YicC family protein</fullName>
    </submittedName>
</protein>
<evidence type="ECO:0000256" key="5">
    <source>
        <dbReference type="ARBA" id="ARBA00035648"/>
    </source>
</evidence>
<keyword evidence="2" id="KW-0540">Nuclease</keyword>
<dbReference type="Proteomes" id="UP000663970">
    <property type="component" value="Unassembled WGS sequence"/>
</dbReference>
<comment type="caution">
    <text evidence="8">The sequence shown here is derived from an EMBL/GenBank/DDBJ whole genome shotgun (WGS) entry which is preliminary data.</text>
</comment>
<dbReference type="Pfam" id="PF03755">
    <property type="entry name" value="YicC-like_N"/>
    <property type="match status" value="1"/>
</dbReference>
<name>A0ABS3DT32_9BACI</name>
<dbReference type="PANTHER" id="PTHR30636">
    <property type="entry name" value="UPF0701 PROTEIN YICC"/>
    <property type="match status" value="1"/>
</dbReference>
<evidence type="ECO:0000313" key="8">
    <source>
        <dbReference type="EMBL" id="MBN8234383.1"/>
    </source>
</evidence>
<evidence type="ECO:0000256" key="4">
    <source>
        <dbReference type="ARBA" id="ARBA00022801"/>
    </source>
</evidence>
<feature type="domain" description="Endoribonuclease YicC-like C-terminal" evidence="7">
    <location>
        <begin position="172"/>
        <end position="291"/>
    </location>
</feature>
<feature type="domain" description="Endoribonuclease YicC-like N-terminal" evidence="6">
    <location>
        <begin position="4"/>
        <end position="154"/>
    </location>
</feature>
<reference evidence="8 9" key="1">
    <citation type="submission" date="2020-12" db="EMBL/GenBank/DDBJ databases">
        <title>Oil enriched cultivation method for isolating marine PHA-producing bacteria.</title>
        <authorList>
            <person name="Zheng W."/>
            <person name="Yu S."/>
            <person name="Huang Y."/>
        </authorList>
    </citation>
    <scope>NUCLEOTIDE SEQUENCE [LARGE SCALE GENOMIC DNA]</scope>
    <source>
        <strain evidence="8 9">SY-2-6</strain>
    </source>
</reference>
<evidence type="ECO:0000256" key="3">
    <source>
        <dbReference type="ARBA" id="ARBA00022759"/>
    </source>
</evidence>
<evidence type="ECO:0000259" key="6">
    <source>
        <dbReference type="Pfam" id="PF03755"/>
    </source>
</evidence>
<dbReference type="EMBL" id="JAEKJY010000001">
    <property type="protein sequence ID" value="MBN8234383.1"/>
    <property type="molecule type" value="Genomic_DNA"/>
</dbReference>
<gene>
    <name evidence="8" type="ORF">JF544_03945</name>
</gene>
<keyword evidence="3" id="KW-0255">Endonuclease</keyword>
<dbReference type="NCBIfam" id="TIGR00255">
    <property type="entry name" value="YicC/YloC family endoribonuclease"/>
    <property type="match status" value="1"/>
</dbReference>
<dbReference type="Pfam" id="PF08340">
    <property type="entry name" value="YicC-like_C"/>
    <property type="match status" value="1"/>
</dbReference>